<keyword evidence="2" id="KW-0812">Transmembrane</keyword>
<dbReference type="InterPro" id="IPR053779">
    <property type="entry name" value="GlpR"/>
</dbReference>
<evidence type="ECO:0000313" key="3">
    <source>
        <dbReference type="EMBL" id="WOT01310.1"/>
    </source>
</evidence>
<dbReference type="AlphaFoldDB" id="A0AAF1BY90"/>
<accession>A0AAF1BY90</accession>
<evidence type="ECO:0008006" key="5">
    <source>
        <dbReference type="Google" id="ProtNLM"/>
    </source>
</evidence>
<dbReference type="RefSeq" id="WP_101679203.1">
    <property type="nucleotide sequence ID" value="NZ_CP136958.1"/>
</dbReference>
<organism evidence="3 4">
    <name type="scientific">Corynebacterium pyruviciproducens</name>
    <dbReference type="NCBI Taxonomy" id="598660"/>
    <lineage>
        <taxon>Bacteria</taxon>
        <taxon>Bacillati</taxon>
        <taxon>Actinomycetota</taxon>
        <taxon>Actinomycetes</taxon>
        <taxon>Mycobacteriales</taxon>
        <taxon>Corynebacteriaceae</taxon>
        <taxon>Corynebacterium</taxon>
    </lineage>
</organism>
<keyword evidence="2" id="KW-0472">Membrane</keyword>
<feature type="transmembrane region" description="Helical" evidence="2">
    <location>
        <begin position="6"/>
        <end position="23"/>
    </location>
</feature>
<dbReference type="NCBIfam" id="NF045516">
    <property type="entry name" value="GlpR"/>
    <property type="match status" value="1"/>
</dbReference>
<sequence length="373" mass="40870">MSGNLPIVLIVVMWIFVLAPLLLRGQKPIRRTNKALEETRVVYEGGTGEIKVPRRRPRFTRSDIHVGEPQDEDYDLVDAYELTDDDAGAFDTAADVQEPESEAGAVAEQQTGDDTVVDGEVITASTGSVAYRVDASMLAADGTINPDVKPANEATANDSAADESLADASEAADQTDDATDVYATDSSYIEPADLMYPGEPETDEPAVSEHDETAETEVEPEELSAEEIAFAERRKGRGGFDPKADAEVTLDRYERRKRTLLALVVALVVAIPIAFLVGRWMWALPVLVVATIAMYLWALRQQVKAENRVRARRIRNLRRSRLGVRLNEDEKQAIPPRLRTPAGVVLEVDEASPDFDGSLAEVQFVSSEMQQAG</sequence>
<reference evidence="3" key="2">
    <citation type="submission" date="2023-10" db="EMBL/GenBank/DDBJ databases">
        <authorList>
            <person name="Choi B."/>
        </authorList>
    </citation>
    <scope>NUCLEOTIDE SEQUENCE</scope>
    <source>
        <strain evidence="3">UMB0763</strain>
    </source>
</reference>
<evidence type="ECO:0000313" key="4">
    <source>
        <dbReference type="Proteomes" id="UP000234560"/>
    </source>
</evidence>
<dbReference type="KEGG" id="cpyr:CYJ47_08460"/>
<feature type="transmembrane region" description="Helical" evidence="2">
    <location>
        <begin position="259"/>
        <end position="276"/>
    </location>
</feature>
<keyword evidence="2" id="KW-1133">Transmembrane helix</keyword>
<protein>
    <recommendedName>
        <fullName evidence="5">DUF3329 domain-containing protein</fullName>
    </recommendedName>
</protein>
<dbReference type="EMBL" id="CP136958">
    <property type="protein sequence ID" value="WOT01310.1"/>
    <property type="molecule type" value="Genomic_DNA"/>
</dbReference>
<gene>
    <name evidence="3" type="ORF">CYJ47_08460</name>
</gene>
<reference evidence="3" key="1">
    <citation type="submission" date="2017-12" db="EMBL/GenBank/DDBJ databases">
        <authorList>
            <person name="Thomas-White K."/>
            <person name="Wolfe A.J."/>
        </authorList>
    </citation>
    <scope>NUCLEOTIDE SEQUENCE</scope>
    <source>
        <strain evidence="3">UMB0763</strain>
    </source>
</reference>
<evidence type="ECO:0000256" key="1">
    <source>
        <dbReference type="SAM" id="MobiDB-lite"/>
    </source>
</evidence>
<feature type="region of interest" description="Disordered" evidence="1">
    <location>
        <begin position="196"/>
        <end position="223"/>
    </location>
</feature>
<feature type="compositionally biased region" description="Acidic residues" evidence="1">
    <location>
        <begin position="214"/>
        <end position="223"/>
    </location>
</feature>
<evidence type="ECO:0000256" key="2">
    <source>
        <dbReference type="SAM" id="Phobius"/>
    </source>
</evidence>
<proteinExistence type="predicted"/>
<name>A0AAF1BY90_9CORY</name>
<feature type="transmembrane region" description="Helical" evidence="2">
    <location>
        <begin position="282"/>
        <end position="299"/>
    </location>
</feature>
<feature type="region of interest" description="Disordered" evidence="1">
    <location>
        <begin position="144"/>
        <end position="181"/>
    </location>
</feature>
<dbReference type="Proteomes" id="UP000234560">
    <property type="component" value="Chromosome"/>
</dbReference>